<dbReference type="EMBL" id="CP111024">
    <property type="protein sequence ID" value="WAR23195.1"/>
    <property type="molecule type" value="Genomic_DNA"/>
</dbReference>
<evidence type="ECO:0000313" key="1">
    <source>
        <dbReference type="EMBL" id="WAR23195.1"/>
    </source>
</evidence>
<accession>A0ABY7FLX6</accession>
<evidence type="ECO:0000313" key="2">
    <source>
        <dbReference type="Proteomes" id="UP001164746"/>
    </source>
</evidence>
<gene>
    <name evidence="1" type="ORF">MAR_036864</name>
</gene>
<keyword evidence="2" id="KW-1185">Reference proteome</keyword>
<organism evidence="1 2">
    <name type="scientific">Mya arenaria</name>
    <name type="common">Soft-shell clam</name>
    <dbReference type="NCBI Taxonomy" id="6604"/>
    <lineage>
        <taxon>Eukaryota</taxon>
        <taxon>Metazoa</taxon>
        <taxon>Spiralia</taxon>
        <taxon>Lophotrochozoa</taxon>
        <taxon>Mollusca</taxon>
        <taxon>Bivalvia</taxon>
        <taxon>Autobranchia</taxon>
        <taxon>Heteroconchia</taxon>
        <taxon>Euheterodonta</taxon>
        <taxon>Imparidentia</taxon>
        <taxon>Neoheterodontei</taxon>
        <taxon>Myida</taxon>
        <taxon>Myoidea</taxon>
        <taxon>Myidae</taxon>
        <taxon>Mya</taxon>
    </lineage>
</organism>
<sequence length="72" mass="8284">MVADIRKLLSNLPKSPGILEESVWTDIHSVELYKENKKCWSPTNLNLTATLNTDGVSLYSSSKIELWPFFWQ</sequence>
<proteinExistence type="predicted"/>
<name>A0ABY7FLX6_MYAAR</name>
<dbReference type="Proteomes" id="UP001164746">
    <property type="component" value="Chromosome 13"/>
</dbReference>
<reference evidence="1" key="1">
    <citation type="submission" date="2022-11" db="EMBL/GenBank/DDBJ databases">
        <title>Centuries of genome instability and evolution in soft-shell clam transmissible cancer (bioRxiv).</title>
        <authorList>
            <person name="Hart S.F.M."/>
            <person name="Yonemitsu M.A."/>
            <person name="Giersch R.M."/>
            <person name="Beal B.F."/>
            <person name="Arriagada G."/>
            <person name="Davis B.W."/>
            <person name="Ostrander E.A."/>
            <person name="Goff S.P."/>
            <person name="Metzger M.J."/>
        </authorList>
    </citation>
    <scope>NUCLEOTIDE SEQUENCE</scope>
    <source>
        <strain evidence="1">MELC-2E11</strain>
        <tissue evidence="1">Siphon/mantle</tissue>
    </source>
</reference>
<protein>
    <submittedName>
        <fullName evidence="1">Uncharacterized protein</fullName>
    </submittedName>
</protein>